<evidence type="ECO:0000256" key="1">
    <source>
        <dbReference type="SAM" id="Phobius"/>
    </source>
</evidence>
<dbReference type="EMBL" id="FJOF01000009">
    <property type="protein sequence ID" value="CZR45041.1"/>
    <property type="molecule type" value="Genomic_DNA"/>
</dbReference>
<keyword evidence="1" id="KW-1133">Transmembrane helix</keyword>
<reference evidence="3" key="1">
    <citation type="journal article" date="2016" name="Genome Biol. Evol.">
        <title>Comparative 'omics' of the Fusarium fujikuroi species complex highlights differences in genetic potential and metabolite synthesis.</title>
        <authorList>
            <person name="Niehaus E.-M."/>
            <person name="Muensterkoetter M."/>
            <person name="Proctor R.H."/>
            <person name="Brown D.W."/>
            <person name="Sharon A."/>
            <person name="Idan Y."/>
            <person name="Oren-Young L."/>
            <person name="Sieber C.M."/>
            <person name="Novak O."/>
            <person name="Pencik A."/>
            <person name="Tarkowska D."/>
            <person name="Hromadova K."/>
            <person name="Freeman S."/>
            <person name="Maymon M."/>
            <person name="Elazar M."/>
            <person name="Youssef S.A."/>
            <person name="El-Shabrawy E.S.M."/>
            <person name="Shalaby A.B.A."/>
            <person name="Houterman P."/>
            <person name="Brock N.L."/>
            <person name="Burkhardt I."/>
            <person name="Tsavkelova E.A."/>
            <person name="Dickschat J.S."/>
            <person name="Galuszka P."/>
            <person name="Gueldener U."/>
            <person name="Tudzynski B."/>
        </authorList>
    </citation>
    <scope>NUCLEOTIDE SEQUENCE [LARGE SCALE GENOMIC DNA]</scope>
    <source>
        <strain evidence="3">ET1</strain>
    </source>
</reference>
<protein>
    <submittedName>
        <fullName evidence="2">Uncharacterized protein</fullName>
    </submittedName>
</protein>
<gene>
    <name evidence="2" type="ORF">FPRO_15784</name>
</gene>
<dbReference type="VEuPathDB" id="FungiDB:FPRO_15784"/>
<evidence type="ECO:0000313" key="3">
    <source>
        <dbReference type="Proteomes" id="UP000183971"/>
    </source>
</evidence>
<proteinExistence type="predicted"/>
<dbReference type="GO" id="GO:0005783">
    <property type="term" value="C:endoplasmic reticulum"/>
    <property type="evidence" value="ECO:0007669"/>
    <property type="project" value="InterPro"/>
</dbReference>
<name>A0A1L7VYL8_FUSPR</name>
<sequence>MASFLLFTLTTLKGLVQSYLLNIIIILCSIQVAKRLDLDDPLVLDSLRSIYVASNLAIATLWAMIFFSIENKSDKSEVQLSDKKGRLITTTVYKYDRSLLFNAVSKQIFGILVAVIMHFYLGLKGAMVTQSILPLKLAFQNNLVGVYVFQGDSKDNINRPFK</sequence>
<dbReference type="Proteomes" id="UP000183971">
    <property type="component" value="Unassembled WGS sequence"/>
</dbReference>
<dbReference type="GO" id="GO:0045047">
    <property type="term" value="P:protein targeting to ER"/>
    <property type="evidence" value="ECO:0007669"/>
    <property type="project" value="InterPro"/>
</dbReference>
<feature type="transmembrane region" description="Helical" evidence="1">
    <location>
        <begin position="99"/>
        <end position="121"/>
    </location>
</feature>
<feature type="transmembrane region" description="Helical" evidence="1">
    <location>
        <begin position="6"/>
        <end position="30"/>
    </location>
</feature>
<accession>A0A1L7VYL8</accession>
<feature type="transmembrane region" description="Helical" evidence="1">
    <location>
        <begin position="50"/>
        <end position="69"/>
    </location>
</feature>
<dbReference type="Pfam" id="PF10032">
    <property type="entry name" value="Pho88"/>
    <property type="match status" value="1"/>
</dbReference>
<dbReference type="AlphaFoldDB" id="A0A1L7VYL8"/>
<organism evidence="2 3">
    <name type="scientific">Fusarium proliferatum (strain ET1)</name>
    <name type="common">Orchid endophyte fungus</name>
    <dbReference type="NCBI Taxonomy" id="1227346"/>
    <lineage>
        <taxon>Eukaryota</taxon>
        <taxon>Fungi</taxon>
        <taxon>Dikarya</taxon>
        <taxon>Ascomycota</taxon>
        <taxon>Pezizomycotina</taxon>
        <taxon>Sordariomycetes</taxon>
        <taxon>Hypocreomycetidae</taxon>
        <taxon>Hypocreales</taxon>
        <taxon>Nectriaceae</taxon>
        <taxon>Fusarium</taxon>
        <taxon>Fusarium fujikuroi species complex</taxon>
    </lineage>
</organism>
<evidence type="ECO:0000313" key="2">
    <source>
        <dbReference type="EMBL" id="CZR45041.1"/>
    </source>
</evidence>
<keyword evidence="3" id="KW-1185">Reference proteome</keyword>
<dbReference type="PANTHER" id="PTHR28112">
    <property type="entry name" value="SRP-INDEPENDENT TARGETING PROTEIN 3"/>
    <property type="match status" value="1"/>
</dbReference>
<comment type="caution">
    <text evidence="2">The sequence shown here is derived from an EMBL/GenBank/DDBJ whole genome shotgun (WGS) entry which is preliminary data.</text>
</comment>
<keyword evidence="1" id="KW-0812">Transmembrane</keyword>
<dbReference type="RefSeq" id="XP_031085575.1">
    <property type="nucleotide sequence ID" value="XM_031219858.1"/>
</dbReference>
<dbReference type="PANTHER" id="PTHR28112:SF1">
    <property type="entry name" value="SRP-INDEPENDENT TARGETING PROTEIN 3"/>
    <property type="match status" value="1"/>
</dbReference>
<dbReference type="InterPro" id="IPR012098">
    <property type="entry name" value="SND3_fun"/>
</dbReference>
<dbReference type="GeneID" id="42060639"/>
<keyword evidence="1" id="KW-0472">Membrane</keyword>
<dbReference type="GO" id="GO:0005739">
    <property type="term" value="C:mitochondrion"/>
    <property type="evidence" value="ECO:0007669"/>
    <property type="project" value="TreeGrafter"/>
</dbReference>